<evidence type="ECO:0000313" key="2">
    <source>
        <dbReference type="EMBL" id="PNC16957.1"/>
    </source>
</evidence>
<comment type="caution">
    <text evidence="2">The sequence shown here is derived from an EMBL/GenBank/DDBJ whole genome shotgun (WGS) entry which is preliminary data.</text>
</comment>
<dbReference type="PANTHER" id="PTHR38589:SF1">
    <property type="entry name" value="BLR0621 PROTEIN"/>
    <property type="match status" value="1"/>
</dbReference>
<dbReference type="Proteomes" id="UP000236000">
    <property type="component" value="Unassembled WGS sequence"/>
</dbReference>
<feature type="domain" description="L,D-TPase catalytic" evidence="1">
    <location>
        <begin position="102"/>
        <end position="247"/>
    </location>
</feature>
<evidence type="ECO:0000313" key="3">
    <source>
        <dbReference type="Proteomes" id="UP000236000"/>
    </source>
</evidence>
<evidence type="ECO:0000259" key="1">
    <source>
        <dbReference type="Pfam" id="PF03734"/>
    </source>
</evidence>
<dbReference type="EMBL" id="PJKA01000013">
    <property type="protein sequence ID" value="PNC16957.1"/>
    <property type="molecule type" value="Genomic_DNA"/>
</dbReference>
<dbReference type="InterPro" id="IPR005490">
    <property type="entry name" value="LD_TPept_cat_dom"/>
</dbReference>
<gene>
    <name evidence="2" type="ORF">CXU22_09900</name>
</gene>
<reference evidence="2 3" key="1">
    <citation type="journal article" date="2017" name="BMC Genomics">
        <title>Genome sequencing of 39 Akkermansia muciniphila isolates reveals its population structure, genomic and functional diverisity, and global distribution in mammalian gut microbiotas.</title>
        <authorList>
            <person name="Guo X."/>
            <person name="Li S."/>
            <person name="Zhang J."/>
            <person name="Wu F."/>
            <person name="Li X."/>
            <person name="Wu D."/>
            <person name="Zhang M."/>
            <person name="Ou Z."/>
            <person name="Jie Z."/>
            <person name="Yan Q."/>
            <person name="Li P."/>
            <person name="Yi J."/>
            <person name="Peng Y."/>
        </authorList>
    </citation>
    <scope>NUCLEOTIDE SEQUENCE [LARGE SCALE GENOMIC DNA]</scope>
    <source>
        <strain evidence="2 3">GP24</strain>
    </source>
</reference>
<dbReference type="AlphaFoldDB" id="A0A2N8HAT3"/>
<dbReference type="GO" id="GO:0016740">
    <property type="term" value="F:transferase activity"/>
    <property type="evidence" value="ECO:0007669"/>
    <property type="project" value="InterPro"/>
</dbReference>
<protein>
    <recommendedName>
        <fullName evidence="1">L,D-TPase catalytic domain-containing protein</fullName>
    </recommendedName>
</protein>
<proteinExistence type="predicted"/>
<dbReference type="Pfam" id="PF03734">
    <property type="entry name" value="YkuD"/>
    <property type="match status" value="1"/>
</dbReference>
<organism evidence="2 3">
    <name type="scientific">Akkermansia muciniphila</name>
    <dbReference type="NCBI Taxonomy" id="239935"/>
    <lineage>
        <taxon>Bacteria</taxon>
        <taxon>Pseudomonadati</taxon>
        <taxon>Verrucomicrobiota</taxon>
        <taxon>Verrucomicrobiia</taxon>
        <taxon>Verrucomicrobiales</taxon>
        <taxon>Akkermansiaceae</taxon>
        <taxon>Akkermansia</taxon>
    </lineage>
</organism>
<name>A0A2N8HAT3_9BACT</name>
<sequence>MLPVCGVPAETEYLLFFRSAAAMLPPMKAVYLCLCMLAAFCISAAALPADCRQVIVGSAEGWNSSHVQLSLLEKGPRGWVMVKGPFPARLGKSGLVWGRGVSLPPSGGPVKKEGDLRSPAGIFELGGAYGTVPVPQKKRSMPYRRITPRDMWVDDPASPLYNQHFVLKHDPSTPWEFKQQMKLNDYAHSLKLFIRHNAAAGREKPVPGGGSSIFFHIWRRGGGAPTAGCTAMSEENLRAMIAWLDPSKHPLYILLPAREYLRLRGAWGLP</sequence>
<accession>A0A2N8HAT3</accession>
<dbReference type="PANTHER" id="PTHR38589">
    <property type="entry name" value="BLR0621 PROTEIN"/>
    <property type="match status" value="1"/>
</dbReference>